<organism evidence="6">
    <name type="scientific">Brassica oleracea</name>
    <name type="common">Wild cabbage</name>
    <dbReference type="NCBI Taxonomy" id="3712"/>
    <lineage>
        <taxon>Eukaryota</taxon>
        <taxon>Viridiplantae</taxon>
        <taxon>Streptophyta</taxon>
        <taxon>Embryophyta</taxon>
        <taxon>Tracheophyta</taxon>
        <taxon>Spermatophyta</taxon>
        <taxon>Magnoliopsida</taxon>
        <taxon>eudicotyledons</taxon>
        <taxon>Gunneridae</taxon>
        <taxon>Pentapetalae</taxon>
        <taxon>rosids</taxon>
        <taxon>malvids</taxon>
        <taxon>Brassicales</taxon>
        <taxon>Brassicaceae</taxon>
        <taxon>Brassiceae</taxon>
        <taxon>Brassica</taxon>
    </lineage>
</organism>
<gene>
    <name evidence="6" type="ORF">BOLC1T01260H</name>
</gene>
<dbReference type="Gene3D" id="3.30.1140.32">
    <property type="entry name" value="Ribosomal protein S3, C-terminal domain"/>
    <property type="match status" value="1"/>
</dbReference>
<comment type="similarity">
    <text evidence="1">Belongs to the universal ribosomal protein uS3 family.</text>
</comment>
<dbReference type="InterPro" id="IPR036419">
    <property type="entry name" value="Ribosomal_S3_C_sf"/>
</dbReference>
<dbReference type="GO" id="GO:0022627">
    <property type="term" value="C:cytosolic small ribosomal subunit"/>
    <property type="evidence" value="ECO:0007669"/>
    <property type="project" value="TreeGrafter"/>
</dbReference>
<dbReference type="SUPFAM" id="SSF54821">
    <property type="entry name" value="Ribosomal protein S3 C-terminal domain"/>
    <property type="match status" value="1"/>
</dbReference>
<evidence type="ECO:0000313" key="6">
    <source>
        <dbReference type="EMBL" id="VDD48871.1"/>
    </source>
</evidence>
<name>A0A3P6FPJ0_BRAOL</name>
<accession>A0A3P6FPJ0</accession>
<feature type="domain" description="Small ribosomal subunit protein uS3 C-terminal" evidence="5">
    <location>
        <begin position="35"/>
        <end position="71"/>
    </location>
</feature>
<feature type="transmembrane region" description="Helical" evidence="4">
    <location>
        <begin position="18"/>
        <end position="40"/>
    </location>
</feature>
<dbReference type="InterPro" id="IPR001351">
    <property type="entry name" value="Ribosomal_uS3_C"/>
</dbReference>
<keyword evidence="4" id="KW-1133">Transmembrane helix</keyword>
<dbReference type="GO" id="GO:0005634">
    <property type="term" value="C:nucleus"/>
    <property type="evidence" value="ECO:0007669"/>
    <property type="project" value="TreeGrafter"/>
</dbReference>
<sequence length="93" mass="10630">MNHFKVGIFMRWSLRYKILGVVISLADFGIILYMACYNVFRFVMKSGAKGCEIIVCGKLRAARAKSMNFKSFESFNQNLTVYLSLIVFSHNSS</sequence>
<dbReference type="AlphaFoldDB" id="A0A3P6FPJ0"/>
<keyword evidence="2" id="KW-0689">Ribosomal protein</keyword>
<evidence type="ECO:0000256" key="1">
    <source>
        <dbReference type="ARBA" id="ARBA00010761"/>
    </source>
</evidence>
<dbReference type="PANTHER" id="PTHR11760:SF69">
    <property type="entry name" value="SMALL RIBOSOMAL SUBUNIT PROTEIN US3X-RELATED"/>
    <property type="match status" value="1"/>
</dbReference>
<dbReference type="EMBL" id="LR031878">
    <property type="protein sequence ID" value="VDD48871.1"/>
    <property type="molecule type" value="Genomic_DNA"/>
</dbReference>
<dbReference type="GO" id="GO:0003735">
    <property type="term" value="F:structural constituent of ribosome"/>
    <property type="evidence" value="ECO:0007669"/>
    <property type="project" value="InterPro"/>
</dbReference>
<evidence type="ECO:0000259" key="5">
    <source>
        <dbReference type="Pfam" id="PF00189"/>
    </source>
</evidence>
<evidence type="ECO:0000256" key="3">
    <source>
        <dbReference type="ARBA" id="ARBA00023274"/>
    </source>
</evidence>
<dbReference type="PANTHER" id="PTHR11760">
    <property type="entry name" value="30S/40S RIBOSOMAL PROTEIN S3"/>
    <property type="match status" value="1"/>
</dbReference>
<proteinExistence type="inferred from homology"/>
<protein>
    <recommendedName>
        <fullName evidence="5">Small ribosomal subunit protein uS3 C-terminal domain-containing protein</fullName>
    </recommendedName>
</protein>
<evidence type="ECO:0000256" key="2">
    <source>
        <dbReference type="ARBA" id="ARBA00022980"/>
    </source>
</evidence>
<dbReference type="GO" id="GO:0006412">
    <property type="term" value="P:translation"/>
    <property type="evidence" value="ECO:0007669"/>
    <property type="project" value="InterPro"/>
</dbReference>
<keyword evidence="4" id="KW-0472">Membrane</keyword>
<keyword evidence="3" id="KW-0687">Ribonucleoprotein</keyword>
<keyword evidence="4" id="KW-0812">Transmembrane</keyword>
<dbReference type="InterPro" id="IPR057258">
    <property type="entry name" value="Ribosomal_uS3"/>
</dbReference>
<reference evidence="6" key="1">
    <citation type="submission" date="2018-11" db="EMBL/GenBank/DDBJ databases">
        <authorList>
            <consortium name="Genoscope - CEA"/>
            <person name="William W."/>
        </authorList>
    </citation>
    <scope>NUCLEOTIDE SEQUENCE</scope>
</reference>
<evidence type="ECO:0000256" key="4">
    <source>
        <dbReference type="SAM" id="Phobius"/>
    </source>
</evidence>
<dbReference type="Pfam" id="PF00189">
    <property type="entry name" value="Ribosomal_S3_C"/>
    <property type="match status" value="1"/>
</dbReference>